<sequence>MDGNRSQIPVQLDSETLALENNILHYQLTVKRQENINLIRENNTLWRAHHHLLETNVALAPENAQLRLELQRQNYAGPSSEVQLARLKHEVTRLQTANRHLQIQNRRIREQGGRIKSLSQEVVSLTAQLEAIRIDQSARYQTVANTAEMAPGHLEALSKKLDDVN</sequence>
<dbReference type="EMBL" id="JAANYQ010000010">
    <property type="protein sequence ID" value="KAF4122200.1"/>
    <property type="molecule type" value="Genomic_DNA"/>
</dbReference>
<evidence type="ECO:0000313" key="3">
    <source>
        <dbReference type="Proteomes" id="UP000749293"/>
    </source>
</evidence>
<organism evidence="2 3">
    <name type="scientific">Geosmithia morbida</name>
    <dbReference type="NCBI Taxonomy" id="1094350"/>
    <lineage>
        <taxon>Eukaryota</taxon>
        <taxon>Fungi</taxon>
        <taxon>Dikarya</taxon>
        <taxon>Ascomycota</taxon>
        <taxon>Pezizomycotina</taxon>
        <taxon>Sordariomycetes</taxon>
        <taxon>Hypocreomycetidae</taxon>
        <taxon>Hypocreales</taxon>
        <taxon>Bionectriaceae</taxon>
        <taxon>Geosmithia</taxon>
    </lineage>
</organism>
<dbReference type="Proteomes" id="UP000749293">
    <property type="component" value="Unassembled WGS sequence"/>
</dbReference>
<dbReference type="AlphaFoldDB" id="A0A9P4YUB1"/>
<name>A0A9P4YUB1_9HYPO</name>
<keyword evidence="1" id="KW-0175">Coiled coil</keyword>
<feature type="coiled-coil region" evidence="1">
    <location>
        <begin position="84"/>
        <end position="135"/>
    </location>
</feature>
<evidence type="ECO:0000313" key="2">
    <source>
        <dbReference type="EMBL" id="KAF4122200.1"/>
    </source>
</evidence>
<reference evidence="2" key="1">
    <citation type="submission" date="2020-03" db="EMBL/GenBank/DDBJ databases">
        <title>Site-based positive gene gene selection in Geosmithia morbida across the United States reveals a broad range of putative effectors and factors for local host and environmental adapation.</title>
        <authorList>
            <person name="Onufrak A."/>
            <person name="Murdoch R.W."/>
            <person name="Gazis R."/>
            <person name="Huff M."/>
            <person name="Staton M."/>
            <person name="Klingeman W."/>
            <person name="Hadziabdic D."/>
        </authorList>
    </citation>
    <scope>NUCLEOTIDE SEQUENCE</scope>
    <source>
        <strain evidence="2">1262</strain>
    </source>
</reference>
<keyword evidence="3" id="KW-1185">Reference proteome</keyword>
<dbReference type="RefSeq" id="XP_035320852.1">
    <property type="nucleotide sequence ID" value="XM_035469758.1"/>
</dbReference>
<comment type="caution">
    <text evidence="2">The sequence shown here is derived from an EMBL/GenBank/DDBJ whole genome shotgun (WGS) entry which is preliminary data.</text>
</comment>
<evidence type="ECO:0000256" key="1">
    <source>
        <dbReference type="SAM" id="Coils"/>
    </source>
</evidence>
<dbReference type="GeneID" id="55974016"/>
<gene>
    <name evidence="2" type="ORF">GMORB2_7793</name>
</gene>
<accession>A0A9P4YUB1</accession>
<proteinExistence type="predicted"/>
<protein>
    <submittedName>
        <fullName evidence="2">Uncharacterized protein</fullName>
    </submittedName>
</protein>